<dbReference type="PANTHER" id="PTHR16151">
    <property type="entry name" value="HAUS AUGMIN-LIKE COMPLEX SUBUNIT 6"/>
    <property type="match status" value="1"/>
</dbReference>
<evidence type="ECO:0000313" key="3">
    <source>
        <dbReference type="EMBL" id="CAL8102296.1"/>
    </source>
</evidence>
<sequence length="911" mass="102880">MDGAAYHTNSLGQNGNNTISNFSSLSDKNISHLFPYASTPSGSPLLNSTEVDVNQSAIQMQVQKANMKLPVGLLADSDQFGKKGRSKTKDFFAKVSRQNVTLRNRLVLKNDGNESSISPIQATSNRKAFQFTEPRGARQLFSLQKDIKNPIRPMAAVYGNGTEKDPACFQSDSGNSTSSVSKSVFPYPIVTVMDYEDSGEILCNSLHILMTLRELEFEKQRLSPISKRKDKSSDDKVEDFEFTKDTFNFVNSEAAIQALYLLFSSLNMKEAEQRFRDSWPVYEKKMEGIFRRVCLDWMKEIIELEPKFFVGFRTEAIGGLLVNPGGERFIAMMRQFCQFVMYTTAIANKDLIKQQVLLPPEPTQDPEITNRQLQVLTCRTQTIQEKTVRNYKFLLKTELIVNERIKRLDNAMESVAQEDEMYSEELKSCIYSYPDIFGTPSDAEMNEREEILETMKIQDLIENESHDDFIMDRLETLLKNQAEEIYKPITLLHHILEDYDKIWFILEMEKPESSVLDLTKIVPYQMRNDSGTPSFDTFMGSVMTTVDRIFTDKSLNEPVSSEVLNDFKTSKLRLNYLEVLEKEIKEEILDIPNFTPIVNFRDILKMRLESYDFSLLSKVHDDNMRSLLDDMTPLRVFDINKQSGRTPAINKFLDSSSCSSGERTTIVKRRSAHKSFQRPPALPQGNQSISKDMTDSSLTPAENPELLPIKNYKSDPLVLTPVSSQSNNIRNSRPNTTLLRKSVSFDSPPSSDIPAEQEPDISAGVRSSNSSVNTSSTATTVCVSQSNVSALSENLDASNNSVADTSNISDIELLIELDVPTQERVSKLLESIAHNRSSLSSFVELSTNDASNENTINRIKRDSAGVSLNELNNTENDTTPCFGNISVIEDWEDTKGIMDMSHIEMNSDSDD</sequence>
<dbReference type="Proteomes" id="UP001642540">
    <property type="component" value="Unassembled WGS sequence"/>
</dbReference>
<comment type="caution">
    <text evidence="3">The sequence shown here is derived from an EMBL/GenBank/DDBJ whole genome shotgun (WGS) entry which is preliminary data.</text>
</comment>
<proteinExistence type="predicted"/>
<keyword evidence="4" id="KW-1185">Reference proteome</keyword>
<evidence type="ECO:0000259" key="2">
    <source>
        <dbReference type="Pfam" id="PF14661"/>
    </source>
</evidence>
<dbReference type="EMBL" id="CAXLJM020000033">
    <property type="protein sequence ID" value="CAL8102296.1"/>
    <property type="molecule type" value="Genomic_DNA"/>
</dbReference>
<reference evidence="3 4" key="1">
    <citation type="submission" date="2024-08" db="EMBL/GenBank/DDBJ databases">
        <authorList>
            <person name="Cucini C."/>
            <person name="Frati F."/>
        </authorList>
    </citation>
    <scope>NUCLEOTIDE SEQUENCE [LARGE SCALE GENOMIC DNA]</scope>
</reference>
<feature type="compositionally biased region" description="Polar residues" evidence="1">
    <location>
        <begin position="684"/>
        <end position="700"/>
    </location>
</feature>
<dbReference type="InterPro" id="IPR026797">
    <property type="entry name" value="HAUS_6"/>
</dbReference>
<evidence type="ECO:0000313" key="4">
    <source>
        <dbReference type="Proteomes" id="UP001642540"/>
    </source>
</evidence>
<feature type="region of interest" description="Disordered" evidence="1">
    <location>
        <begin position="721"/>
        <end position="776"/>
    </location>
</feature>
<dbReference type="Pfam" id="PF14661">
    <property type="entry name" value="HAUS6_N"/>
    <property type="match status" value="1"/>
</dbReference>
<name>A0ABP1QK23_9HEXA</name>
<accession>A0ABP1QK23</accession>
<feature type="compositionally biased region" description="Basic residues" evidence="1">
    <location>
        <begin position="666"/>
        <end position="676"/>
    </location>
</feature>
<protein>
    <recommendedName>
        <fullName evidence="2">HAUS augmin-like complex subunit 6 N-terminal domain-containing protein</fullName>
    </recommendedName>
</protein>
<feature type="compositionally biased region" description="Low complexity" evidence="1">
    <location>
        <begin position="765"/>
        <end position="776"/>
    </location>
</feature>
<evidence type="ECO:0000256" key="1">
    <source>
        <dbReference type="SAM" id="MobiDB-lite"/>
    </source>
</evidence>
<gene>
    <name evidence="3" type="ORF">ODALV1_LOCUS11106</name>
</gene>
<feature type="compositionally biased region" description="Polar residues" evidence="1">
    <location>
        <begin position="721"/>
        <end position="750"/>
    </location>
</feature>
<organism evidence="3 4">
    <name type="scientific">Orchesella dallaii</name>
    <dbReference type="NCBI Taxonomy" id="48710"/>
    <lineage>
        <taxon>Eukaryota</taxon>
        <taxon>Metazoa</taxon>
        <taxon>Ecdysozoa</taxon>
        <taxon>Arthropoda</taxon>
        <taxon>Hexapoda</taxon>
        <taxon>Collembola</taxon>
        <taxon>Entomobryomorpha</taxon>
        <taxon>Entomobryoidea</taxon>
        <taxon>Orchesellidae</taxon>
        <taxon>Orchesellinae</taxon>
        <taxon>Orchesella</taxon>
    </lineage>
</organism>
<feature type="region of interest" description="Disordered" evidence="1">
    <location>
        <begin position="666"/>
        <end position="709"/>
    </location>
</feature>
<dbReference type="InterPro" id="IPR028163">
    <property type="entry name" value="HAUS_6_N"/>
</dbReference>
<feature type="domain" description="HAUS augmin-like complex subunit 6 N-terminal" evidence="2">
    <location>
        <begin position="227"/>
        <end position="425"/>
    </location>
</feature>
<dbReference type="PANTHER" id="PTHR16151:SF2">
    <property type="entry name" value="HAUS AUGMIN-LIKE COMPLEX SUBUNIT 6"/>
    <property type="match status" value="1"/>
</dbReference>